<sequence length="155" mass="16601">MSLSGSILGPLSIRSAAIQPVSAPTQGTETAEPARQVKGIEVELSSAGKAAASSSSRNSDIEQSGLPESVQKILKAVRELQRKIQETLEKIQDVLKDRSLSHEERQTRATALQTVLGMLQRQVSNSTADMANLMNQMQASDADKVKAGILVMAKM</sequence>
<evidence type="ECO:0000313" key="4">
    <source>
        <dbReference type="Proteomes" id="UP000277236"/>
    </source>
</evidence>
<keyword evidence="1" id="KW-0175">Coiled coil</keyword>
<dbReference type="RefSeq" id="WP_122317961.1">
    <property type="nucleotide sequence ID" value="NZ_RBRE01000085.1"/>
</dbReference>
<reference evidence="3 4" key="1">
    <citation type="submission" date="2018-08" db="EMBL/GenBank/DDBJ databases">
        <title>Recombination of ecologically and evolutionarily significant loci maintains genetic cohesion in the Pseudomonas syringae species complex.</title>
        <authorList>
            <person name="Dillon M."/>
            <person name="Thakur S."/>
            <person name="Almeida R.N.D."/>
            <person name="Weir B.S."/>
            <person name="Guttman D.S."/>
        </authorList>
    </citation>
    <scope>NUCLEOTIDE SEQUENCE [LARGE SCALE GENOMIC DNA]</scope>
    <source>
        <strain evidence="3 4">ICMP 3353</strain>
    </source>
</reference>
<evidence type="ECO:0000256" key="1">
    <source>
        <dbReference type="SAM" id="Coils"/>
    </source>
</evidence>
<feature type="coiled-coil region" evidence="1">
    <location>
        <begin position="70"/>
        <end position="97"/>
    </location>
</feature>
<evidence type="ECO:0000256" key="2">
    <source>
        <dbReference type="SAM" id="MobiDB-lite"/>
    </source>
</evidence>
<protein>
    <submittedName>
        <fullName evidence="3">Uncharacterized protein</fullName>
    </submittedName>
</protein>
<dbReference type="EMBL" id="RBRE01000085">
    <property type="protein sequence ID" value="RMQ41659.1"/>
    <property type="molecule type" value="Genomic_DNA"/>
</dbReference>
<comment type="caution">
    <text evidence="3">The sequence shown here is derived from an EMBL/GenBank/DDBJ whole genome shotgun (WGS) entry which is preliminary data.</text>
</comment>
<name>A0A3M4LJH6_PSECI</name>
<dbReference type="AlphaFoldDB" id="A0A3M4LJH6"/>
<organism evidence="3 4">
    <name type="scientific">Pseudomonas cichorii</name>
    <dbReference type="NCBI Taxonomy" id="36746"/>
    <lineage>
        <taxon>Bacteria</taxon>
        <taxon>Pseudomonadati</taxon>
        <taxon>Pseudomonadota</taxon>
        <taxon>Gammaproteobacteria</taxon>
        <taxon>Pseudomonadales</taxon>
        <taxon>Pseudomonadaceae</taxon>
        <taxon>Pseudomonas</taxon>
    </lineage>
</organism>
<dbReference type="OrthoDB" id="7012522at2"/>
<accession>A0A3M4LJH6</accession>
<gene>
    <name evidence="3" type="ORF">ALQ04_00525</name>
</gene>
<dbReference type="Proteomes" id="UP000277236">
    <property type="component" value="Unassembled WGS sequence"/>
</dbReference>
<evidence type="ECO:0000313" key="3">
    <source>
        <dbReference type="EMBL" id="RMQ41659.1"/>
    </source>
</evidence>
<feature type="compositionally biased region" description="Low complexity" evidence="2">
    <location>
        <begin position="45"/>
        <end position="58"/>
    </location>
</feature>
<feature type="region of interest" description="Disordered" evidence="2">
    <location>
        <begin position="45"/>
        <end position="66"/>
    </location>
</feature>
<proteinExistence type="predicted"/>